<sequence>MLKMETATIDFTKEDRAKAREEWLQIEKDLREYMVETMEYDGYTVNDPKSIAYTDPTALRMYLVEVGEHYIEEVFTSDLLTGFLTYDAYKRFMESPYDVLIEDAETNIDREEWTARAVLWHESLWTLVDIILSDYADAVETLSADTAEECREAWYI</sequence>
<name>A0A8S5TDP3_9VIRU</name>
<dbReference type="EMBL" id="BK032802">
    <property type="protein sequence ID" value="DAF61103.1"/>
    <property type="molecule type" value="Genomic_DNA"/>
</dbReference>
<protein>
    <submittedName>
        <fullName evidence="1">Uncharacterized protein</fullName>
    </submittedName>
</protein>
<proteinExistence type="predicted"/>
<accession>A0A8S5TDP3</accession>
<reference evidence="1" key="1">
    <citation type="journal article" date="2021" name="Proc. Natl. Acad. Sci. U.S.A.">
        <title>A Catalog of Tens of Thousands of Viruses from Human Metagenomes Reveals Hidden Associations with Chronic Diseases.</title>
        <authorList>
            <person name="Tisza M.J."/>
            <person name="Buck C.B."/>
        </authorList>
    </citation>
    <scope>NUCLEOTIDE SEQUENCE</scope>
    <source>
        <strain evidence="1">Ctesc4</strain>
    </source>
</reference>
<organism evidence="1">
    <name type="scientific">Phage sp. ctesc4</name>
    <dbReference type="NCBI Taxonomy" id="2828008"/>
    <lineage>
        <taxon>Viruses</taxon>
    </lineage>
</organism>
<evidence type="ECO:0000313" key="1">
    <source>
        <dbReference type="EMBL" id="DAF61103.1"/>
    </source>
</evidence>